<accession>A0ABR0MRX4</accession>
<dbReference type="Proteomes" id="UP001358586">
    <property type="component" value="Chromosome 12"/>
</dbReference>
<protein>
    <submittedName>
        <fullName evidence="1">Uncharacterized protein</fullName>
    </submittedName>
</protein>
<evidence type="ECO:0000313" key="1">
    <source>
        <dbReference type="EMBL" id="KAK5776742.1"/>
    </source>
</evidence>
<evidence type="ECO:0000313" key="2">
    <source>
        <dbReference type="Proteomes" id="UP001358586"/>
    </source>
</evidence>
<keyword evidence="2" id="KW-1185">Reference proteome</keyword>
<comment type="caution">
    <text evidence="1">The sequence shown here is derived from an EMBL/GenBank/DDBJ whole genome shotgun (WGS) entry which is preliminary data.</text>
</comment>
<sequence length="50" mass="5321">MIGEGRGTKAEAETLLKDATLGEVLTSGCTRKLVDSKRSEAGWEGVRPDT</sequence>
<reference evidence="1 2" key="1">
    <citation type="submission" date="2023-03" db="EMBL/GenBank/DDBJ databases">
        <title>WGS of Gossypium arboreum.</title>
        <authorList>
            <person name="Yu D."/>
        </authorList>
    </citation>
    <scope>NUCLEOTIDE SEQUENCE [LARGE SCALE GENOMIC DNA]</scope>
    <source>
        <tissue evidence="1">Leaf</tissue>
    </source>
</reference>
<organism evidence="1 2">
    <name type="scientific">Gossypium arboreum</name>
    <name type="common">Tree cotton</name>
    <name type="synonym">Gossypium nanking</name>
    <dbReference type="NCBI Taxonomy" id="29729"/>
    <lineage>
        <taxon>Eukaryota</taxon>
        <taxon>Viridiplantae</taxon>
        <taxon>Streptophyta</taxon>
        <taxon>Embryophyta</taxon>
        <taxon>Tracheophyta</taxon>
        <taxon>Spermatophyta</taxon>
        <taxon>Magnoliopsida</taxon>
        <taxon>eudicotyledons</taxon>
        <taxon>Gunneridae</taxon>
        <taxon>Pentapetalae</taxon>
        <taxon>rosids</taxon>
        <taxon>malvids</taxon>
        <taxon>Malvales</taxon>
        <taxon>Malvaceae</taxon>
        <taxon>Malvoideae</taxon>
        <taxon>Gossypium</taxon>
    </lineage>
</organism>
<name>A0ABR0MRX4_GOSAR</name>
<gene>
    <name evidence="1" type="ORF">PVK06_044705</name>
</gene>
<dbReference type="EMBL" id="JARKNE010000012">
    <property type="protein sequence ID" value="KAK5776742.1"/>
    <property type="molecule type" value="Genomic_DNA"/>
</dbReference>
<proteinExistence type="predicted"/>